<dbReference type="EMBL" id="OW150024">
    <property type="protein sequence ID" value="CAH2030540.1"/>
    <property type="molecule type" value="Genomic_DNA"/>
</dbReference>
<evidence type="ECO:0000259" key="8">
    <source>
        <dbReference type="PROSITE" id="PS51379"/>
    </source>
</evidence>
<feature type="transmembrane region" description="Helical" evidence="7">
    <location>
        <begin position="73"/>
        <end position="91"/>
    </location>
</feature>
<feature type="transmembrane region" description="Helical" evidence="7">
    <location>
        <begin position="280"/>
        <end position="300"/>
    </location>
</feature>
<keyword evidence="6 7" id="KW-0472">Membrane</keyword>
<dbReference type="Pfam" id="PF13237">
    <property type="entry name" value="Fer4_10"/>
    <property type="match status" value="1"/>
</dbReference>
<sequence>MSDRYVQPLRTLLQICFVLFSLWVGFQFARYIGAVEAGAPPTVARPGGIEAFLPISGLFGTAAWLKGGGINPVHPAAVVIFVTIVVLALALRRAFCSWICPVGAISEWLWKLGFHRFRRNPALPRLLDVALRGIKYLLMAYFLFAAVTWSLDSLQGFLFSGYHAISDQKLLSLFLRPSGTTLAVLGVLLTLSVILRNPFCRYLCPYGALLGLAAWLSPTAVQRDRERCVSCGVCSQVCPARIDVMHARRVADPECLGCWRCISHCRVQSALSMRLFGRRVISGLLFALLVVGIFWGGSVIGKLNGRWQTMITPDDYRQLLGR</sequence>
<accession>A0ABM9D820</accession>
<evidence type="ECO:0000256" key="4">
    <source>
        <dbReference type="ARBA" id="ARBA00023004"/>
    </source>
</evidence>
<dbReference type="InterPro" id="IPR017896">
    <property type="entry name" value="4Fe4S_Fe-S-bd"/>
</dbReference>
<dbReference type="PROSITE" id="PS00198">
    <property type="entry name" value="4FE4S_FER_1"/>
    <property type="match status" value="1"/>
</dbReference>
<dbReference type="Gene3D" id="3.30.70.20">
    <property type="match status" value="1"/>
</dbReference>
<evidence type="ECO:0000256" key="2">
    <source>
        <dbReference type="ARBA" id="ARBA00022475"/>
    </source>
</evidence>
<dbReference type="Proteomes" id="UP001295463">
    <property type="component" value="Chromosome"/>
</dbReference>
<keyword evidence="4" id="KW-0408">Iron</keyword>
<evidence type="ECO:0000256" key="6">
    <source>
        <dbReference type="ARBA" id="ARBA00023136"/>
    </source>
</evidence>
<evidence type="ECO:0000256" key="3">
    <source>
        <dbReference type="ARBA" id="ARBA00022723"/>
    </source>
</evidence>
<dbReference type="PROSITE" id="PS51379">
    <property type="entry name" value="4FE4S_FER_2"/>
    <property type="match status" value="1"/>
</dbReference>
<protein>
    <submittedName>
        <fullName evidence="9">4Fe-4S binding domain-containing protein</fullName>
    </submittedName>
</protein>
<dbReference type="PANTHER" id="PTHR30224:SF4">
    <property type="entry name" value="ELECTRON TRANSPORT PROTEIN YCCM-RELATED"/>
    <property type="match status" value="1"/>
</dbReference>
<keyword evidence="7" id="KW-1133">Transmembrane helix</keyword>
<keyword evidence="7" id="KW-0812">Transmembrane</keyword>
<proteinExistence type="predicted"/>
<dbReference type="InterPro" id="IPR017900">
    <property type="entry name" value="4Fe4S_Fe_S_CS"/>
</dbReference>
<name>A0ABM9D820_9BACT</name>
<evidence type="ECO:0000256" key="7">
    <source>
        <dbReference type="SAM" id="Phobius"/>
    </source>
</evidence>
<comment type="subcellular location">
    <subcellularLocation>
        <location evidence="1">Cell membrane</location>
    </subcellularLocation>
</comment>
<feature type="domain" description="4Fe-4S ferredoxin-type" evidence="8">
    <location>
        <begin position="219"/>
        <end position="248"/>
    </location>
</feature>
<dbReference type="Pfam" id="PF12801">
    <property type="entry name" value="Fer4_5"/>
    <property type="match status" value="2"/>
</dbReference>
<keyword evidence="2" id="KW-1003">Cell membrane</keyword>
<evidence type="ECO:0000313" key="10">
    <source>
        <dbReference type="Proteomes" id="UP001295463"/>
    </source>
</evidence>
<evidence type="ECO:0000256" key="1">
    <source>
        <dbReference type="ARBA" id="ARBA00004236"/>
    </source>
</evidence>
<dbReference type="SUPFAM" id="SSF54862">
    <property type="entry name" value="4Fe-4S ferredoxins"/>
    <property type="match status" value="1"/>
</dbReference>
<feature type="transmembrane region" description="Helical" evidence="7">
    <location>
        <begin position="171"/>
        <end position="195"/>
    </location>
</feature>
<organism evidence="9 10">
    <name type="scientific">Trichlorobacter ammonificans</name>
    <dbReference type="NCBI Taxonomy" id="2916410"/>
    <lineage>
        <taxon>Bacteria</taxon>
        <taxon>Pseudomonadati</taxon>
        <taxon>Thermodesulfobacteriota</taxon>
        <taxon>Desulfuromonadia</taxon>
        <taxon>Geobacterales</taxon>
        <taxon>Geobacteraceae</taxon>
        <taxon>Trichlorobacter</taxon>
    </lineage>
</organism>
<feature type="transmembrane region" description="Helical" evidence="7">
    <location>
        <begin position="133"/>
        <end position="151"/>
    </location>
</feature>
<evidence type="ECO:0000256" key="5">
    <source>
        <dbReference type="ARBA" id="ARBA00023014"/>
    </source>
</evidence>
<keyword evidence="3" id="KW-0479">Metal-binding</keyword>
<reference evidence="9 10" key="1">
    <citation type="submission" date="2022-03" db="EMBL/GenBank/DDBJ databases">
        <authorList>
            <person name="Koch H."/>
        </authorList>
    </citation>
    <scope>NUCLEOTIDE SEQUENCE [LARGE SCALE GENOMIC DNA]</scope>
    <source>
        <strain evidence="9 10">G1</strain>
    </source>
</reference>
<evidence type="ECO:0000313" key="9">
    <source>
        <dbReference type="EMBL" id="CAH2030540.1"/>
    </source>
</evidence>
<gene>
    <name evidence="9" type="ORF">GEAMG1_0727</name>
</gene>
<dbReference type="RefSeq" id="WP_305731471.1">
    <property type="nucleotide sequence ID" value="NZ_OW150024.1"/>
</dbReference>
<keyword evidence="10" id="KW-1185">Reference proteome</keyword>
<dbReference type="InterPro" id="IPR052378">
    <property type="entry name" value="NosR_regulator"/>
</dbReference>
<keyword evidence="5" id="KW-0411">Iron-sulfur</keyword>
<feature type="transmembrane region" description="Helical" evidence="7">
    <location>
        <begin position="12"/>
        <end position="32"/>
    </location>
</feature>
<dbReference type="PANTHER" id="PTHR30224">
    <property type="entry name" value="ELECTRON TRANSPORT PROTEIN"/>
    <property type="match status" value="1"/>
</dbReference>